<dbReference type="InterPro" id="IPR050109">
    <property type="entry name" value="HTH-type_TetR-like_transc_reg"/>
</dbReference>
<evidence type="ECO:0000256" key="2">
    <source>
        <dbReference type="ARBA" id="ARBA00023125"/>
    </source>
</evidence>
<dbReference type="GO" id="GO:0003700">
    <property type="term" value="F:DNA-binding transcription factor activity"/>
    <property type="evidence" value="ECO:0007669"/>
    <property type="project" value="TreeGrafter"/>
</dbReference>
<evidence type="ECO:0000256" key="1">
    <source>
        <dbReference type="ARBA" id="ARBA00023015"/>
    </source>
</evidence>
<reference evidence="5" key="1">
    <citation type="submission" date="2020-05" db="EMBL/GenBank/DDBJ databases">
        <authorList>
            <person name="Chiriac C."/>
            <person name="Salcher M."/>
            <person name="Ghai R."/>
            <person name="Kavagutti S V."/>
        </authorList>
    </citation>
    <scope>NUCLEOTIDE SEQUENCE</scope>
</reference>
<evidence type="ECO:0000313" key="5">
    <source>
        <dbReference type="EMBL" id="CAB4963225.1"/>
    </source>
</evidence>
<evidence type="ECO:0000256" key="3">
    <source>
        <dbReference type="ARBA" id="ARBA00023163"/>
    </source>
</evidence>
<keyword evidence="3" id="KW-0804">Transcription</keyword>
<organism evidence="5">
    <name type="scientific">freshwater metagenome</name>
    <dbReference type="NCBI Taxonomy" id="449393"/>
    <lineage>
        <taxon>unclassified sequences</taxon>
        <taxon>metagenomes</taxon>
        <taxon>ecological metagenomes</taxon>
    </lineage>
</organism>
<keyword evidence="2" id="KW-0238">DNA-binding</keyword>
<dbReference type="PANTHER" id="PTHR30055">
    <property type="entry name" value="HTH-TYPE TRANSCRIPTIONAL REGULATOR RUTR"/>
    <property type="match status" value="1"/>
</dbReference>
<dbReference type="Gene3D" id="1.10.357.10">
    <property type="entry name" value="Tetracycline Repressor, domain 2"/>
    <property type="match status" value="2"/>
</dbReference>
<dbReference type="PROSITE" id="PS50977">
    <property type="entry name" value="HTH_TETR_2"/>
    <property type="match status" value="1"/>
</dbReference>
<keyword evidence="1" id="KW-0805">Transcription regulation</keyword>
<dbReference type="InterPro" id="IPR009057">
    <property type="entry name" value="Homeodomain-like_sf"/>
</dbReference>
<proteinExistence type="predicted"/>
<dbReference type="GO" id="GO:0000976">
    <property type="term" value="F:transcription cis-regulatory region binding"/>
    <property type="evidence" value="ECO:0007669"/>
    <property type="project" value="TreeGrafter"/>
</dbReference>
<dbReference type="InterPro" id="IPR001647">
    <property type="entry name" value="HTH_TetR"/>
</dbReference>
<evidence type="ECO:0000259" key="4">
    <source>
        <dbReference type="PROSITE" id="PS50977"/>
    </source>
</evidence>
<dbReference type="PANTHER" id="PTHR30055:SF234">
    <property type="entry name" value="HTH-TYPE TRANSCRIPTIONAL REGULATOR BETI"/>
    <property type="match status" value="1"/>
</dbReference>
<protein>
    <submittedName>
        <fullName evidence="5">Unannotated protein</fullName>
    </submittedName>
</protein>
<gene>
    <name evidence="5" type="ORF">UFOPK3785_01632</name>
</gene>
<dbReference type="SUPFAM" id="SSF46689">
    <property type="entry name" value="Homeodomain-like"/>
    <property type="match status" value="2"/>
</dbReference>
<feature type="domain" description="HTH tetR-type" evidence="4">
    <location>
        <begin position="8"/>
        <end position="72"/>
    </location>
</feature>
<name>A0A6J7L5S2_9ZZZZ</name>
<dbReference type="EMBL" id="CAFBNJ010000108">
    <property type="protein sequence ID" value="CAB4963225.1"/>
    <property type="molecule type" value="Genomic_DNA"/>
</dbReference>
<dbReference type="AlphaFoldDB" id="A0A6J7L5S2"/>
<accession>A0A6J7L5S2</accession>
<sequence length="446" mass="48790">MTTTPMPGTTRNRILDAGQEIWATQNAATLFAGFSVAKVSEAASVTRSTFYSYWPSTEHYLVDLVAHLASTDANNYPAAVAKLQDTIVNNTASTDLVSQIIQGCALHLRAAIDDPTLGLRLGFLAKADDPDLTSLLNVLYRTGEISQYAPFAVSMESWGRVLRPPFTESRLQVVFSALLEGLAARHRIDPDSVPVELYGQALLPLLLVATRRPDDDRSLEQIVDSLNSWPAMGLAYRLHEQAAVEVSPPTTRATSESMREVTISIRRLLARVGFSELSLTEISLVAGYSEAALQQMFGSRPGIALCVYLMGLNERYATIPESLRGIDRLRAMIEINFDEIRRAPVMTQNMVLLLAGHNARPRLDLVDFDARSLMDDAVRESIDRGELNDQFAPHQFSQVLQRTILIEGSPVDSVLSSGIDVVELLLSAAGAPPPTATSPRTTLVTQ</sequence>